<dbReference type="InterPro" id="IPR001375">
    <property type="entry name" value="Peptidase_S9_cat"/>
</dbReference>
<keyword evidence="4" id="KW-0378">Hydrolase</keyword>
<protein>
    <submittedName>
        <fullName evidence="8">S9 family peptidase</fullName>
    </submittedName>
</protein>
<evidence type="ECO:0000256" key="5">
    <source>
        <dbReference type="ARBA" id="ARBA00022825"/>
    </source>
</evidence>
<dbReference type="InterPro" id="IPR029058">
    <property type="entry name" value="AB_hydrolase_fold"/>
</dbReference>
<dbReference type="RefSeq" id="WP_128230108.1">
    <property type="nucleotide sequence ID" value="NZ_SACR01000005.1"/>
</dbReference>
<dbReference type="PANTHER" id="PTHR42776">
    <property type="entry name" value="SERINE PEPTIDASE S9 FAMILY MEMBER"/>
    <property type="match status" value="1"/>
</dbReference>
<evidence type="ECO:0000256" key="4">
    <source>
        <dbReference type="ARBA" id="ARBA00022801"/>
    </source>
</evidence>
<proteinExistence type="inferred from homology"/>
<evidence type="ECO:0000313" key="8">
    <source>
        <dbReference type="EMBL" id="RVU44563.1"/>
    </source>
</evidence>
<dbReference type="AlphaFoldDB" id="A0A437RCT9"/>
<dbReference type="EMBL" id="SACR01000005">
    <property type="protein sequence ID" value="RVU44563.1"/>
    <property type="molecule type" value="Genomic_DNA"/>
</dbReference>
<keyword evidence="5" id="KW-0720">Serine protease</keyword>
<organism evidence="8 9">
    <name type="scientific">Rubrivivax rivuli</name>
    <dbReference type="NCBI Taxonomy" id="1862385"/>
    <lineage>
        <taxon>Bacteria</taxon>
        <taxon>Pseudomonadati</taxon>
        <taxon>Pseudomonadota</taxon>
        <taxon>Betaproteobacteria</taxon>
        <taxon>Burkholderiales</taxon>
        <taxon>Sphaerotilaceae</taxon>
        <taxon>Rubrivivax</taxon>
    </lineage>
</organism>
<dbReference type="Gene3D" id="3.40.50.1820">
    <property type="entry name" value="alpha/beta hydrolase"/>
    <property type="match status" value="1"/>
</dbReference>
<dbReference type="Pfam" id="PF00326">
    <property type="entry name" value="Peptidase_S9"/>
    <property type="match status" value="1"/>
</dbReference>
<keyword evidence="9" id="KW-1185">Reference proteome</keyword>
<dbReference type="Pfam" id="PF07676">
    <property type="entry name" value="PD40"/>
    <property type="match status" value="3"/>
</dbReference>
<evidence type="ECO:0000256" key="2">
    <source>
        <dbReference type="ARBA" id="ARBA00022670"/>
    </source>
</evidence>
<dbReference type="PANTHER" id="PTHR42776:SF13">
    <property type="entry name" value="DIPEPTIDYL-PEPTIDASE 5"/>
    <property type="match status" value="1"/>
</dbReference>
<reference evidence="8 9" key="1">
    <citation type="submission" date="2019-01" db="EMBL/GenBank/DDBJ databases">
        <authorList>
            <person name="Chen W.-M."/>
        </authorList>
    </citation>
    <scope>NUCLEOTIDE SEQUENCE [LARGE SCALE GENOMIC DNA]</scope>
    <source>
        <strain evidence="8 9">KYPY4</strain>
    </source>
</reference>
<keyword evidence="2" id="KW-0645">Protease</keyword>
<gene>
    <name evidence="8" type="ORF">EOE66_18045</name>
</gene>
<dbReference type="GO" id="GO:0006508">
    <property type="term" value="P:proteolysis"/>
    <property type="evidence" value="ECO:0007669"/>
    <property type="project" value="UniProtKB-KW"/>
</dbReference>
<sequence>MARKQNISVEALWQIERLGAPSLAPDGAQAVASLTRYSMEENKGSSSLWLLSTLGGEPRRLTSAGDKDGTPRWSPRGDLIAFTAKREQEGSKDAEAQLYVIAPDGGEARRAAEVATGVEGFRWSPDGKRLVFISWVWPELKGPKAQAAKLKEFKDRKESGYVTSEAQYRYWDRNLPMGRVAHLHLLTLGKDGAPGKVQDLFEGTPYELSRADPSAEHFDISPDGKRLVFAFDPAAEKRPDGRCALAEMDLKSGQIKVIVQDAEFDLGTPRYSPDGNRIAFTASHQAIKHTMPSQLAVWERHENSWDVVSHEWDHDVHAPLLWEEDGQAVLFLAEQKGRTHLWRFDLPDRRAEIVFEGGWLNGYDKAAGTLVTVADCALHPARALAHLPGQPARRIERFNDALMDTLQFGKVEEVWIEGAKSDAASPNGDPVQMWVVYPPGFDAKKKYPVMHSIHGGPHTGPGDNWHYRWNLQVFAAQGYVVASVNYHGSSGFGYAFLDSITHRWGELELQDVEAGTDWLLKHKWADPKRVFATGGSYGGYMVAWMNAHVEAGRYQAYVCHAGCYDWVGMFADDAYTWHAKELGSWYWDDMARVHSQSPHAYAGTMSTPTLVVHGALDYRVPDAQGLAYYNTLKARGVDARLLWYPDENHWILKPRNSRLWFSEFFAWLQRHDPAVKKGAGKAQSQTQGKAGSPRRGSGG</sequence>
<evidence type="ECO:0000259" key="7">
    <source>
        <dbReference type="Pfam" id="PF00326"/>
    </source>
</evidence>
<keyword evidence="3" id="KW-0732">Signal</keyword>
<dbReference type="GO" id="GO:0004252">
    <property type="term" value="F:serine-type endopeptidase activity"/>
    <property type="evidence" value="ECO:0007669"/>
    <property type="project" value="TreeGrafter"/>
</dbReference>
<dbReference type="OrthoDB" id="262125at2"/>
<comment type="similarity">
    <text evidence="1">Belongs to the peptidase S9C family.</text>
</comment>
<dbReference type="InterPro" id="IPR011659">
    <property type="entry name" value="WD40"/>
</dbReference>
<evidence type="ECO:0000256" key="1">
    <source>
        <dbReference type="ARBA" id="ARBA00010040"/>
    </source>
</evidence>
<dbReference type="Gene3D" id="2.120.10.30">
    <property type="entry name" value="TolB, C-terminal domain"/>
    <property type="match status" value="2"/>
</dbReference>
<feature type="region of interest" description="Disordered" evidence="6">
    <location>
        <begin position="676"/>
        <end position="699"/>
    </location>
</feature>
<dbReference type="Proteomes" id="UP000285575">
    <property type="component" value="Unassembled WGS sequence"/>
</dbReference>
<dbReference type="SUPFAM" id="SSF82171">
    <property type="entry name" value="DPP6 N-terminal domain-like"/>
    <property type="match status" value="1"/>
</dbReference>
<comment type="caution">
    <text evidence="8">The sequence shown here is derived from an EMBL/GenBank/DDBJ whole genome shotgun (WGS) entry which is preliminary data.</text>
</comment>
<evidence type="ECO:0000313" key="9">
    <source>
        <dbReference type="Proteomes" id="UP000285575"/>
    </source>
</evidence>
<dbReference type="SUPFAM" id="SSF53474">
    <property type="entry name" value="alpha/beta-Hydrolases"/>
    <property type="match status" value="1"/>
</dbReference>
<accession>A0A437RCT9</accession>
<feature type="domain" description="Peptidase S9 prolyl oligopeptidase catalytic" evidence="7">
    <location>
        <begin position="465"/>
        <end position="671"/>
    </location>
</feature>
<dbReference type="InterPro" id="IPR011042">
    <property type="entry name" value="6-blade_b-propeller_TolB-like"/>
</dbReference>
<dbReference type="FunFam" id="3.40.50.1820:FF:000028">
    <property type="entry name" value="S9 family peptidase"/>
    <property type="match status" value="1"/>
</dbReference>
<evidence type="ECO:0000256" key="3">
    <source>
        <dbReference type="ARBA" id="ARBA00022729"/>
    </source>
</evidence>
<name>A0A437RCT9_9BURK</name>
<evidence type="ECO:0000256" key="6">
    <source>
        <dbReference type="SAM" id="MobiDB-lite"/>
    </source>
</evidence>